<protein>
    <recommendedName>
        <fullName evidence="2">precorrin-2 dehydrogenase</fullName>
        <ecNumber evidence="2">1.3.1.76</ecNumber>
    </recommendedName>
</protein>
<comment type="pathway">
    <text evidence="1">Porphyrin-containing compound metabolism; siroheme biosynthesis; sirohydrochlorin from precorrin-2: step 1/1.</text>
</comment>
<evidence type="ECO:0000256" key="7">
    <source>
        <dbReference type="ARBA" id="ARBA00023268"/>
    </source>
</evidence>
<dbReference type="Pfam" id="PF00590">
    <property type="entry name" value="TP_methylase"/>
    <property type="match status" value="1"/>
</dbReference>
<accession>A9I7B5</accession>
<dbReference type="InterPro" id="IPR019478">
    <property type="entry name" value="Sirohaem_synthase_dimer_dom"/>
</dbReference>
<feature type="domain" description="Sirohaem synthase dimerisation" evidence="10">
    <location>
        <begin position="146"/>
        <end position="203"/>
    </location>
</feature>
<dbReference type="Proteomes" id="UP000001225">
    <property type="component" value="Chromosome"/>
</dbReference>
<keyword evidence="11" id="KW-0808">Transferase</keyword>
<evidence type="ECO:0000256" key="1">
    <source>
        <dbReference type="ARBA" id="ARBA00005010"/>
    </source>
</evidence>
<dbReference type="GO" id="GO:0032259">
    <property type="term" value="P:methylation"/>
    <property type="evidence" value="ECO:0007669"/>
    <property type="project" value="UniProtKB-KW"/>
</dbReference>
<sequence length="332" mass="34609">MEFLPLFHSLQGRTVLVVGGGSVALRKARLLHDAGARLRVVALRVHPELPALAADLRQRAYAHTDLDGVALAVAATDQAGLNAAVSAQAQARGIPVNVVDSPTLCSAIFPAIVDRSPLVVAVGSGGHAPVLARLVRAKIETSLSARYGQLAGLARQFRSQVKARLPNVQQRRIFWEDTFQGPVAEALLGGQPDLARQLLEARLAGAAPQVSGEVYWVGAGPGDPDLLTFRALRLMQQADIVLGGPGVPPAIVDLCRRDADRIAPRPPATGAGPCCSQQLADLASPGKRVLLLLAGNAVSQEHDTVRDTLAARGIAFQVVPGVASGPAPPAPE</sequence>
<dbReference type="InterPro" id="IPR000878">
    <property type="entry name" value="4pyrrol_Mease"/>
</dbReference>
<dbReference type="Gene3D" id="3.40.50.720">
    <property type="entry name" value="NAD(P)-binding Rossmann-like Domain"/>
    <property type="match status" value="1"/>
</dbReference>
<keyword evidence="3" id="KW-0560">Oxidoreductase</keyword>
<dbReference type="InterPro" id="IPR014777">
    <property type="entry name" value="4pyrrole_Mease_sub1"/>
</dbReference>
<dbReference type="InterPro" id="IPR035996">
    <property type="entry name" value="4pyrrol_Methylase_sf"/>
</dbReference>
<evidence type="ECO:0000256" key="2">
    <source>
        <dbReference type="ARBA" id="ARBA00012400"/>
    </source>
</evidence>
<evidence type="ECO:0000313" key="11">
    <source>
        <dbReference type="EMBL" id="CAP44394.1"/>
    </source>
</evidence>
<evidence type="ECO:0000256" key="6">
    <source>
        <dbReference type="ARBA" id="ARBA00023244"/>
    </source>
</evidence>
<dbReference type="Gene3D" id="3.40.1010.10">
    <property type="entry name" value="Cobalt-precorrin-4 Transmethylase, Domain 1"/>
    <property type="match status" value="1"/>
</dbReference>
<evidence type="ECO:0000256" key="4">
    <source>
        <dbReference type="ARBA" id="ARBA00023027"/>
    </source>
</evidence>
<dbReference type="Pfam" id="PF10414">
    <property type="entry name" value="CysG_dimeriser"/>
    <property type="match status" value="1"/>
</dbReference>
<evidence type="ECO:0000256" key="8">
    <source>
        <dbReference type="ARBA" id="ARBA00047561"/>
    </source>
</evidence>
<evidence type="ECO:0000256" key="3">
    <source>
        <dbReference type="ARBA" id="ARBA00023002"/>
    </source>
</evidence>
<dbReference type="InterPro" id="IPR037115">
    <property type="entry name" value="Sirohaem_synt_dimer_dom_sf"/>
</dbReference>
<dbReference type="AlphaFoldDB" id="A9I7B5"/>
<organism evidence="11 12">
    <name type="scientific">Bordetella petrii (strain ATCC BAA-461 / DSM 12804 / CCUG 43448 / CIP 107267 / Se-1111R)</name>
    <dbReference type="NCBI Taxonomy" id="340100"/>
    <lineage>
        <taxon>Bacteria</taxon>
        <taxon>Pseudomonadati</taxon>
        <taxon>Pseudomonadota</taxon>
        <taxon>Betaproteobacteria</taxon>
        <taxon>Burkholderiales</taxon>
        <taxon>Alcaligenaceae</taxon>
        <taxon>Bordetella</taxon>
    </lineage>
</organism>
<dbReference type="Pfam" id="PF13241">
    <property type="entry name" value="NAD_binding_7"/>
    <property type="match status" value="1"/>
</dbReference>
<proteinExistence type="predicted"/>
<dbReference type="GO" id="GO:0004325">
    <property type="term" value="F:ferrochelatase activity"/>
    <property type="evidence" value="ECO:0007669"/>
    <property type="project" value="InterPro"/>
</dbReference>
<dbReference type="InterPro" id="IPR036291">
    <property type="entry name" value="NAD(P)-bd_dom_sf"/>
</dbReference>
<evidence type="ECO:0000259" key="10">
    <source>
        <dbReference type="Pfam" id="PF10414"/>
    </source>
</evidence>
<dbReference type="PANTHER" id="PTHR35330">
    <property type="entry name" value="SIROHEME BIOSYNTHESIS PROTEIN MET8"/>
    <property type="match status" value="1"/>
</dbReference>
<keyword evidence="4" id="KW-0520">NAD</keyword>
<keyword evidence="7" id="KW-0511">Multifunctional enzyme</keyword>
<dbReference type="GO" id="GO:0008168">
    <property type="term" value="F:methyltransferase activity"/>
    <property type="evidence" value="ECO:0007669"/>
    <property type="project" value="UniProtKB-KW"/>
</dbReference>
<dbReference type="GO" id="GO:0043115">
    <property type="term" value="F:precorrin-2 dehydrogenase activity"/>
    <property type="evidence" value="ECO:0007669"/>
    <property type="project" value="UniProtKB-EC"/>
</dbReference>
<dbReference type="NCBIfam" id="TIGR01470">
    <property type="entry name" value="cysG_Nterm"/>
    <property type="match status" value="1"/>
</dbReference>
<dbReference type="InterPro" id="IPR006367">
    <property type="entry name" value="Sirohaem_synthase_N"/>
</dbReference>
<gene>
    <name evidence="11" type="primary">cysG2</name>
    <name evidence="11" type="ordered locus">Bpet4046</name>
</gene>
<dbReference type="KEGG" id="bpt:Bpet4046"/>
<dbReference type="UniPathway" id="UPA00262">
    <property type="reaction ID" value="UER00222"/>
</dbReference>
<dbReference type="eggNOG" id="COG0007">
    <property type="taxonomic scope" value="Bacteria"/>
</dbReference>
<dbReference type="SUPFAM" id="SSF51735">
    <property type="entry name" value="NAD(P)-binding Rossmann-fold domains"/>
    <property type="match status" value="1"/>
</dbReference>
<evidence type="ECO:0000259" key="9">
    <source>
        <dbReference type="Pfam" id="PF00590"/>
    </source>
</evidence>
<dbReference type="FunFam" id="3.30.160.110:FF:000001">
    <property type="entry name" value="Siroheme synthase"/>
    <property type="match status" value="1"/>
</dbReference>
<dbReference type="InterPro" id="IPR028161">
    <property type="entry name" value="Met8-like"/>
</dbReference>
<dbReference type="eggNOG" id="COG1648">
    <property type="taxonomic scope" value="Bacteria"/>
</dbReference>
<evidence type="ECO:0000256" key="5">
    <source>
        <dbReference type="ARBA" id="ARBA00023239"/>
    </source>
</evidence>
<keyword evidence="5" id="KW-0456">Lyase</keyword>
<dbReference type="Gene3D" id="3.30.160.110">
    <property type="entry name" value="Siroheme synthase, domain 2"/>
    <property type="match status" value="1"/>
</dbReference>
<evidence type="ECO:0000313" key="12">
    <source>
        <dbReference type="Proteomes" id="UP000001225"/>
    </source>
</evidence>
<keyword evidence="12" id="KW-1185">Reference proteome</keyword>
<dbReference type="STRING" id="94624.Bpet4046"/>
<keyword evidence="11" id="KW-0489">Methyltransferase</keyword>
<dbReference type="Gene3D" id="1.10.8.210">
    <property type="entry name" value="Sirohaem synthase, dimerisation domain"/>
    <property type="match status" value="1"/>
</dbReference>
<name>A9I7B5_BORPD</name>
<dbReference type="PANTHER" id="PTHR35330:SF1">
    <property type="entry name" value="SIROHEME BIOSYNTHESIS PROTEIN MET8"/>
    <property type="match status" value="1"/>
</dbReference>
<comment type="catalytic activity">
    <reaction evidence="8">
        <text>precorrin-2 + NAD(+) = sirohydrochlorin + NADH + 2 H(+)</text>
        <dbReference type="Rhea" id="RHEA:15613"/>
        <dbReference type="ChEBI" id="CHEBI:15378"/>
        <dbReference type="ChEBI" id="CHEBI:57540"/>
        <dbReference type="ChEBI" id="CHEBI:57945"/>
        <dbReference type="ChEBI" id="CHEBI:58351"/>
        <dbReference type="ChEBI" id="CHEBI:58827"/>
        <dbReference type="EC" id="1.3.1.76"/>
    </reaction>
</comment>
<feature type="domain" description="Tetrapyrrole methylase" evidence="9">
    <location>
        <begin position="214"/>
        <end position="324"/>
    </location>
</feature>
<reference evidence="11 12" key="1">
    <citation type="journal article" date="2008" name="BMC Genomics">
        <title>The missing link: Bordetella petrii is endowed with both the metabolic versatility of environmental bacteria and virulence traits of pathogenic Bordetellae.</title>
        <authorList>
            <person name="Gross R."/>
            <person name="Guzman C.A."/>
            <person name="Sebaihia M."/>
            <person name="Martins Dos Santos V.A."/>
            <person name="Pieper D.H."/>
            <person name="Koebnik R."/>
            <person name="Lechner M."/>
            <person name="Bartels D."/>
            <person name="Buhrmester J."/>
            <person name="Choudhuri J.V."/>
            <person name="Ebensen T."/>
            <person name="Gaigalat L."/>
            <person name="Herrmann S."/>
            <person name="Khachane A.N."/>
            <person name="Larisch C."/>
            <person name="Link S."/>
            <person name="Linke B."/>
            <person name="Meyer F."/>
            <person name="Mormann S."/>
            <person name="Nakunst D."/>
            <person name="Rueckert C."/>
            <person name="Schneiker-Bekel S."/>
            <person name="Schulze K."/>
            <person name="Vorhoelter F.J."/>
            <person name="Yevsa T."/>
            <person name="Engle J.T."/>
            <person name="Goldman W.E."/>
            <person name="Puehler A."/>
            <person name="Goebel U.B."/>
            <person name="Goesmann A."/>
            <person name="Bloecker H."/>
            <person name="Kaiser O."/>
            <person name="Martinez-Arias R."/>
        </authorList>
    </citation>
    <scope>NUCLEOTIDE SEQUENCE [LARGE SCALE GENOMIC DNA]</scope>
    <source>
        <strain evidence="12">ATCC BAA-461 / DSM 12804 / CCUG 43448 / CIP 107267 / Se-1111R</strain>
    </source>
</reference>
<dbReference type="EC" id="1.3.1.76" evidence="2"/>
<dbReference type="SUPFAM" id="SSF53790">
    <property type="entry name" value="Tetrapyrrole methylase"/>
    <property type="match status" value="1"/>
</dbReference>
<keyword evidence="6" id="KW-0627">Porphyrin biosynthesis</keyword>
<dbReference type="GO" id="GO:0019354">
    <property type="term" value="P:siroheme biosynthetic process"/>
    <property type="evidence" value="ECO:0007669"/>
    <property type="project" value="UniProtKB-UniPathway"/>
</dbReference>
<dbReference type="EMBL" id="AM902716">
    <property type="protein sequence ID" value="CAP44394.1"/>
    <property type="molecule type" value="Genomic_DNA"/>
</dbReference>
<dbReference type="SUPFAM" id="SSF75615">
    <property type="entry name" value="Siroheme synthase middle domains-like"/>
    <property type="match status" value="1"/>
</dbReference>